<protein>
    <submittedName>
        <fullName evidence="1">Uncharacterized protein</fullName>
    </submittedName>
</protein>
<organism evidence="1 2">
    <name type="scientific">Paracoccus lichenicola</name>
    <dbReference type="NCBI Taxonomy" id="2665644"/>
    <lineage>
        <taxon>Bacteria</taxon>
        <taxon>Pseudomonadati</taxon>
        <taxon>Pseudomonadota</taxon>
        <taxon>Alphaproteobacteria</taxon>
        <taxon>Rhodobacterales</taxon>
        <taxon>Paracoccaceae</taxon>
        <taxon>Paracoccus</taxon>
    </lineage>
</organism>
<sequence length="119" mass="12408">MPEIQEDTNGMVEPGAVPAAAGARLGRIPENPFFMTKKTIFQLDGPASLPPFLTRRIRWTRACCCRAAEHQAADLAVVPGGLVQLPGPLVQVRAGKLPVALPAKGPSDGMSGRTIAPGG</sequence>
<dbReference type="EMBL" id="WMBT01000015">
    <property type="protein sequence ID" value="MTE01773.1"/>
    <property type="molecule type" value="Genomic_DNA"/>
</dbReference>
<dbReference type="AlphaFoldDB" id="A0A6L6HU80"/>
<evidence type="ECO:0000313" key="2">
    <source>
        <dbReference type="Proteomes" id="UP000481417"/>
    </source>
</evidence>
<evidence type="ECO:0000313" key="1">
    <source>
        <dbReference type="EMBL" id="MTE01773.1"/>
    </source>
</evidence>
<reference evidence="1 2" key="1">
    <citation type="submission" date="2019-11" db="EMBL/GenBank/DDBJ databases">
        <authorList>
            <person name="Lang L."/>
        </authorList>
    </citation>
    <scope>NUCLEOTIDE SEQUENCE [LARGE SCALE GENOMIC DNA]</scope>
    <source>
        <strain evidence="1 2">YIM 132242</strain>
    </source>
</reference>
<comment type="caution">
    <text evidence="1">The sequence shown here is derived from an EMBL/GenBank/DDBJ whole genome shotgun (WGS) entry which is preliminary data.</text>
</comment>
<dbReference type="RefSeq" id="WP_154765850.1">
    <property type="nucleotide sequence ID" value="NZ_WMBT01000015.1"/>
</dbReference>
<keyword evidence="2" id="KW-1185">Reference proteome</keyword>
<dbReference type="Proteomes" id="UP000481417">
    <property type="component" value="Unassembled WGS sequence"/>
</dbReference>
<gene>
    <name evidence="1" type="ORF">GIY56_15900</name>
</gene>
<accession>A0A6L6HU80</accession>
<name>A0A6L6HU80_9RHOB</name>
<proteinExistence type="predicted"/>